<reference evidence="4 5" key="1">
    <citation type="submission" date="2019-07" db="EMBL/GenBank/DDBJ databases">
        <title>Genome sequencing of the stress-tolerant strain Azospirillum brasilense Az19.</title>
        <authorList>
            <person name="Maroniche G.A."/>
            <person name="Garcia J.E."/>
            <person name="Pagnussat L."/>
            <person name="Amenta M."/>
            <person name="Creus C.M."/>
        </authorList>
    </citation>
    <scope>NUCLEOTIDE SEQUENCE [LARGE SCALE GENOMIC DNA]</scope>
    <source>
        <strain evidence="4 5">Az19</strain>
    </source>
</reference>
<feature type="transmembrane region" description="Helical" evidence="2">
    <location>
        <begin position="128"/>
        <end position="158"/>
    </location>
</feature>
<keyword evidence="2" id="KW-1133">Transmembrane helix</keyword>
<feature type="domain" description="DUF1468" evidence="3">
    <location>
        <begin position="61"/>
        <end position="193"/>
    </location>
</feature>
<evidence type="ECO:0000256" key="1">
    <source>
        <dbReference type="SAM" id="MobiDB-lite"/>
    </source>
</evidence>
<protein>
    <recommendedName>
        <fullName evidence="3">DUF1468 domain-containing protein</fullName>
    </recommendedName>
</protein>
<comment type="caution">
    <text evidence="4">The sequence shown here is derived from an EMBL/GenBank/DDBJ whole genome shotgun (WGS) entry which is preliminary data.</text>
</comment>
<organism evidence="4 5">
    <name type="scientific">Azospirillum argentinense</name>
    <dbReference type="NCBI Taxonomy" id="2970906"/>
    <lineage>
        <taxon>Bacteria</taxon>
        <taxon>Pseudomonadati</taxon>
        <taxon>Pseudomonadota</taxon>
        <taxon>Alphaproteobacteria</taxon>
        <taxon>Rhodospirillales</taxon>
        <taxon>Azospirillaceae</taxon>
        <taxon>Azospirillum</taxon>
    </lineage>
</organism>
<feature type="region of interest" description="Disordered" evidence="1">
    <location>
        <begin position="1"/>
        <end position="49"/>
    </location>
</feature>
<evidence type="ECO:0000256" key="2">
    <source>
        <dbReference type="SAM" id="Phobius"/>
    </source>
</evidence>
<dbReference type="AlphaFoldDB" id="A0A5B0KR23"/>
<keyword evidence="2" id="KW-0812">Transmembrane</keyword>
<dbReference type="Pfam" id="PF07331">
    <property type="entry name" value="TctB"/>
    <property type="match status" value="1"/>
</dbReference>
<feature type="transmembrane region" description="Helical" evidence="2">
    <location>
        <begin position="97"/>
        <end position="116"/>
    </location>
</feature>
<gene>
    <name evidence="4" type="ORF">FH063_002285</name>
</gene>
<feature type="transmembrane region" description="Helical" evidence="2">
    <location>
        <begin position="170"/>
        <end position="189"/>
    </location>
</feature>
<sequence>MPSLPLSDLRRATSVAAPTRGPSAASRSAPQGVPEGAPGGAAASGERAPTRIRVRAPQDLASGLLIAAFGLSALWMGRDWPTGTLASVQSGFFPRMIGTLMVLAGAVVAGRSLLVHGPALPSWNWRPLAGVTAAVLAFAGTVETLGLVPAVLILVALGNLAGQPLRPGPLALLGGVLAAGCVALFVWGLGLPLQVWPLQVWPLWVSP</sequence>
<evidence type="ECO:0000313" key="5">
    <source>
        <dbReference type="Proteomes" id="UP000325333"/>
    </source>
</evidence>
<feature type="compositionally biased region" description="Low complexity" evidence="1">
    <location>
        <begin position="29"/>
        <end position="47"/>
    </location>
</feature>
<evidence type="ECO:0000313" key="4">
    <source>
        <dbReference type="EMBL" id="KAA1054050.1"/>
    </source>
</evidence>
<feature type="transmembrane region" description="Helical" evidence="2">
    <location>
        <begin position="60"/>
        <end position="77"/>
    </location>
</feature>
<dbReference type="InterPro" id="IPR009936">
    <property type="entry name" value="DUF1468"/>
</dbReference>
<proteinExistence type="predicted"/>
<evidence type="ECO:0000259" key="3">
    <source>
        <dbReference type="Pfam" id="PF07331"/>
    </source>
</evidence>
<dbReference type="Proteomes" id="UP000325333">
    <property type="component" value="Unassembled WGS sequence"/>
</dbReference>
<name>A0A5B0KR23_9PROT</name>
<accession>A0A5B0KR23</accession>
<keyword evidence="2" id="KW-0472">Membrane</keyword>
<dbReference type="EMBL" id="VEWN01000012">
    <property type="protein sequence ID" value="KAA1054050.1"/>
    <property type="molecule type" value="Genomic_DNA"/>
</dbReference>